<keyword evidence="4" id="KW-1003">Cell membrane</keyword>
<dbReference type="Proteomes" id="UP001642406">
    <property type="component" value="Unassembled WGS sequence"/>
</dbReference>
<keyword evidence="13" id="KW-0325">Glycoprotein</keyword>
<evidence type="ECO:0000256" key="10">
    <source>
        <dbReference type="ARBA" id="ARBA00023004"/>
    </source>
</evidence>
<dbReference type="PANTHER" id="PTHR37928">
    <property type="entry name" value="CFEM DOMAIN PROTEIN (AFU_ORTHOLOGUE AFUA_6G14090)"/>
    <property type="match status" value="1"/>
</dbReference>
<dbReference type="InterPro" id="IPR008427">
    <property type="entry name" value="Extracellular_membr_CFEM_dom"/>
</dbReference>
<name>A0ABP0AP51_9PEZI</name>
<comment type="similarity">
    <text evidence="3">Belongs to the RBT5 family.</text>
</comment>
<dbReference type="EMBL" id="CAWUHC010000002">
    <property type="protein sequence ID" value="CAK7209001.1"/>
    <property type="molecule type" value="Genomic_DNA"/>
</dbReference>
<evidence type="ECO:0000256" key="8">
    <source>
        <dbReference type="ARBA" id="ARBA00022723"/>
    </source>
</evidence>
<feature type="binding site" description="axial binding residue" evidence="15">
    <location>
        <position position="43"/>
    </location>
    <ligand>
        <name>heme</name>
        <dbReference type="ChEBI" id="CHEBI:30413"/>
    </ligand>
    <ligandPart>
        <name>Fe</name>
        <dbReference type="ChEBI" id="CHEBI:18248"/>
    </ligandPart>
</feature>
<evidence type="ECO:0000256" key="14">
    <source>
        <dbReference type="ARBA" id="ARBA00023288"/>
    </source>
</evidence>
<feature type="signal peptide" evidence="17">
    <location>
        <begin position="1"/>
        <end position="16"/>
    </location>
</feature>
<evidence type="ECO:0000256" key="13">
    <source>
        <dbReference type="ARBA" id="ARBA00023180"/>
    </source>
</evidence>
<comment type="caution">
    <text evidence="19">The sequence shown here is derived from an EMBL/GenBank/DDBJ whole genome shotgun (WGS) entry which is preliminary data.</text>
</comment>
<keyword evidence="8 15" id="KW-0479">Metal-binding</keyword>
<feature type="chain" id="PRO_5047278274" description="CFEM domain-containing protein" evidence="17">
    <location>
        <begin position="17"/>
        <end position="188"/>
    </location>
</feature>
<evidence type="ECO:0000313" key="19">
    <source>
        <dbReference type="EMBL" id="CAK7209001.1"/>
    </source>
</evidence>
<keyword evidence="5" id="KW-0964">Secreted</keyword>
<feature type="region of interest" description="Disordered" evidence="16">
    <location>
        <begin position="99"/>
        <end position="118"/>
    </location>
</feature>
<keyword evidence="14" id="KW-0449">Lipoprotein</keyword>
<keyword evidence="6 15" id="KW-0349">Heme</keyword>
<evidence type="ECO:0000256" key="5">
    <source>
        <dbReference type="ARBA" id="ARBA00022525"/>
    </source>
</evidence>
<keyword evidence="12 15" id="KW-1015">Disulfide bond</keyword>
<evidence type="ECO:0000256" key="7">
    <source>
        <dbReference type="ARBA" id="ARBA00022622"/>
    </source>
</evidence>
<evidence type="ECO:0000256" key="9">
    <source>
        <dbReference type="ARBA" id="ARBA00022729"/>
    </source>
</evidence>
<dbReference type="PANTHER" id="PTHR37928:SF2">
    <property type="entry name" value="GPI ANCHORED CFEM DOMAIN PROTEIN (AFU_ORTHOLOGUE AFUA_6G10580)"/>
    <property type="match status" value="1"/>
</dbReference>
<evidence type="ECO:0000256" key="2">
    <source>
        <dbReference type="ARBA" id="ARBA00004613"/>
    </source>
</evidence>
<dbReference type="InterPro" id="IPR051735">
    <property type="entry name" value="CFEM_domain"/>
</dbReference>
<evidence type="ECO:0000256" key="11">
    <source>
        <dbReference type="ARBA" id="ARBA00023136"/>
    </source>
</evidence>
<feature type="domain" description="CFEM" evidence="18">
    <location>
        <begin position="1"/>
        <end position="107"/>
    </location>
</feature>
<dbReference type="Pfam" id="PF05730">
    <property type="entry name" value="CFEM"/>
    <property type="match status" value="1"/>
</dbReference>
<evidence type="ECO:0000256" key="17">
    <source>
        <dbReference type="SAM" id="SignalP"/>
    </source>
</evidence>
<keyword evidence="20" id="KW-1185">Reference proteome</keyword>
<sequence length="188" mass="17372">MKSAIFALALAGSAVAQNLSGEPECASSCLISAISAAGCAADDVGCQCGPTQSAIATLVAPCLLATCAGSALIQAQSAGLALCSLYSKTAGLPATASASATSGATTTTGSSTATTTSVTTSSGSLATVTTTAKTTSKASGNTTVTTGTKTATNGGTTGTAATTSTSTAGAATLGAGVLAAFVGLIAAL</sequence>
<evidence type="ECO:0000256" key="16">
    <source>
        <dbReference type="SAM" id="MobiDB-lite"/>
    </source>
</evidence>
<evidence type="ECO:0000313" key="20">
    <source>
        <dbReference type="Proteomes" id="UP001642406"/>
    </source>
</evidence>
<comment type="caution">
    <text evidence="15">Lacks conserved residue(s) required for the propagation of feature annotation.</text>
</comment>
<keyword evidence="7" id="KW-0336">GPI-anchor</keyword>
<keyword evidence="10 15" id="KW-0408">Iron</keyword>
<evidence type="ECO:0000256" key="3">
    <source>
        <dbReference type="ARBA" id="ARBA00010031"/>
    </source>
</evidence>
<evidence type="ECO:0000256" key="4">
    <source>
        <dbReference type="ARBA" id="ARBA00022475"/>
    </source>
</evidence>
<evidence type="ECO:0000256" key="1">
    <source>
        <dbReference type="ARBA" id="ARBA00004609"/>
    </source>
</evidence>
<dbReference type="PROSITE" id="PS52012">
    <property type="entry name" value="CFEM"/>
    <property type="match status" value="1"/>
</dbReference>
<keyword evidence="9 17" id="KW-0732">Signal</keyword>
<evidence type="ECO:0000256" key="6">
    <source>
        <dbReference type="ARBA" id="ARBA00022617"/>
    </source>
</evidence>
<evidence type="ECO:0000259" key="18">
    <source>
        <dbReference type="PROSITE" id="PS52012"/>
    </source>
</evidence>
<comment type="subcellular location">
    <subcellularLocation>
        <location evidence="1">Cell membrane</location>
        <topology evidence="1">Lipid-anchor</topology>
        <topology evidence="1">GPI-anchor</topology>
    </subcellularLocation>
    <subcellularLocation>
        <location evidence="2">Secreted</location>
    </subcellularLocation>
</comment>
<gene>
    <name evidence="19" type="ORF">SBRCBS47491_000288</name>
</gene>
<feature type="disulfide bond" evidence="15">
    <location>
        <begin position="39"/>
        <end position="46"/>
    </location>
</feature>
<protein>
    <recommendedName>
        <fullName evidence="18">CFEM domain-containing protein</fullName>
    </recommendedName>
</protein>
<accession>A0ABP0AP51</accession>
<evidence type="ECO:0000256" key="15">
    <source>
        <dbReference type="PROSITE-ProRule" id="PRU01356"/>
    </source>
</evidence>
<reference evidence="19 20" key="1">
    <citation type="submission" date="2024-01" db="EMBL/GenBank/DDBJ databases">
        <authorList>
            <person name="Allen C."/>
            <person name="Tagirdzhanova G."/>
        </authorList>
    </citation>
    <scope>NUCLEOTIDE SEQUENCE [LARGE SCALE GENOMIC DNA]</scope>
</reference>
<feature type="region of interest" description="Disordered" evidence="16">
    <location>
        <begin position="137"/>
        <end position="160"/>
    </location>
</feature>
<proteinExistence type="inferred from homology"/>
<evidence type="ECO:0000256" key="12">
    <source>
        <dbReference type="ARBA" id="ARBA00023157"/>
    </source>
</evidence>
<organism evidence="19 20">
    <name type="scientific">Sporothrix bragantina</name>
    <dbReference type="NCBI Taxonomy" id="671064"/>
    <lineage>
        <taxon>Eukaryota</taxon>
        <taxon>Fungi</taxon>
        <taxon>Dikarya</taxon>
        <taxon>Ascomycota</taxon>
        <taxon>Pezizomycotina</taxon>
        <taxon>Sordariomycetes</taxon>
        <taxon>Sordariomycetidae</taxon>
        <taxon>Ophiostomatales</taxon>
        <taxon>Ophiostomataceae</taxon>
        <taxon>Sporothrix</taxon>
    </lineage>
</organism>
<keyword evidence="11" id="KW-0472">Membrane</keyword>